<dbReference type="OrthoDB" id="6058942at2"/>
<accession>A0A0S2DRT7</accession>
<reference evidence="2 3" key="1">
    <citation type="journal article" date="2015" name="BMC Genomics">
        <title>Comparative genomics and metabolic profiling of the genus Lysobacter.</title>
        <authorList>
            <person name="de Bruijn I."/>
            <person name="Cheng X."/>
            <person name="de Jager V."/>
            <person name="Exposito R.G."/>
            <person name="Watrous J."/>
            <person name="Patel N."/>
            <person name="Postma J."/>
            <person name="Dorrestein P.C."/>
            <person name="Kobayashi D."/>
            <person name="Raaijmakers J.M."/>
        </authorList>
    </citation>
    <scope>NUCLEOTIDE SEQUENCE [LARGE SCALE GENOMIC DNA]</scope>
    <source>
        <strain evidence="2 3">76</strain>
    </source>
</reference>
<gene>
    <name evidence="2" type="ORF">LA76x_5062</name>
</gene>
<dbReference type="Proteomes" id="UP000060787">
    <property type="component" value="Chromosome"/>
</dbReference>
<evidence type="ECO:0000313" key="3">
    <source>
        <dbReference type="Proteomes" id="UP000060787"/>
    </source>
</evidence>
<dbReference type="KEGG" id="laq:GLA29479_385"/>
<evidence type="ECO:0000256" key="1">
    <source>
        <dbReference type="SAM" id="SignalP"/>
    </source>
</evidence>
<dbReference type="AlphaFoldDB" id="A0A0S2DRT7"/>
<dbReference type="PATRIC" id="fig|84531.7.peg.383"/>
<evidence type="ECO:0000313" key="2">
    <source>
        <dbReference type="EMBL" id="ALN83164.1"/>
    </source>
</evidence>
<dbReference type="EMBL" id="CP011129">
    <property type="protein sequence ID" value="ALN83164.1"/>
    <property type="molecule type" value="Genomic_DNA"/>
</dbReference>
<keyword evidence="1" id="KW-0732">Signal</keyword>
<feature type="signal peptide" evidence="1">
    <location>
        <begin position="1"/>
        <end position="19"/>
    </location>
</feature>
<dbReference type="InterPro" id="IPR046256">
    <property type="entry name" value="DUF6289"/>
</dbReference>
<name>A0A0S2DRT7_LYSAN</name>
<dbReference type="RefSeq" id="WP_057919703.1">
    <property type="nucleotide sequence ID" value="NZ_CP011129.1"/>
</dbReference>
<protein>
    <recommendedName>
        <fullName evidence="4">Secreted protein</fullName>
    </recommendedName>
</protein>
<sequence>MKRPVRSILLIAASLSALAFGASVARPPPTGSGWIEYKYYDSSNNLVGARLIDCTGIVSTFGVSQGRVEVEQGPCF</sequence>
<dbReference type="KEGG" id="lab:LA76x_5062"/>
<evidence type="ECO:0008006" key="4">
    <source>
        <dbReference type="Google" id="ProtNLM"/>
    </source>
</evidence>
<keyword evidence="3" id="KW-1185">Reference proteome</keyword>
<feature type="chain" id="PRO_5009798008" description="Secreted protein" evidence="1">
    <location>
        <begin position="20"/>
        <end position="76"/>
    </location>
</feature>
<proteinExistence type="predicted"/>
<organism evidence="2 3">
    <name type="scientific">Lysobacter antibioticus</name>
    <dbReference type="NCBI Taxonomy" id="84531"/>
    <lineage>
        <taxon>Bacteria</taxon>
        <taxon>Pseudomonadati</taxon>
        <taxon>Pseudomonadota</taxon>
        <taxon>Gammaproteobacteria</taxon>
        <taxon>Lysobacterales</taxon>
        <taxon>Lysobacteraceae</taxon>
        <taxon>Lysobacter</taxon>
    </lineage>
</organism>
<dbReference type="Pfam" id="PF19806">
    <property type="entry name" value="DUF6289"/>
    <property type="match status" value="1"/>
</dbReference>